<evidence type="ECO:0000313" key="3">
    <source>
        <dbReference type="EMBL" id="BCE91913.1"/>
    </source>
</evidence>
<evidence type="ECO:0000313" key="2">
    <source>
        <dbReference type="EMBL" id="BCE48397.1"/>
    </source>
</evidence>
<protein>
    <submittedName>
        <fullName evidence="1">Uncharacterized protein</fullName>
    </submittedName>
</protein>
<dbReference type="EMBL" id="AP023099">
    <property type="protein sequence ID" value="BCE91913.1"/>
    <property type="molecule type" value="Genomic_DNA"/>
</dbReference>
<proteinExistence type="predicted"/>
<gene>
    <name evidence="3" type="ORF">XF10B_47110</name>
    <name evidence="1" type="ORF">XF1B_48130</name>
    <name evidence="2" type="ORF">XF4B_47460</name>
</gene>
<dbReference type="EMBL" id="AP023094">
    <property type="protein sequence ID" value="BCE48397.1"/>
    <property type="molecule type" value="Genomic_DNA"/>
</dbReference>
<name>A0A809X2X3_9BRAD</name>
<reference evidence="3" key="2">
    <citation type="submission" date="2020-05" db="EMBL/GenBank/DDBJ databases">
        <title>Complete genome sequence of Bradyrhizobium diazoefficiens XF10 isolated from soybean nodule.</title>
        <authorList>
            <person name="Noda R."/>
            <person name="Kakizaki K."/>
            <person name="Minamisawa K."/>
        </authorList>
    </citation>
    <scope>NUCLEOTIDE SEQUENCE</scope>
    <source>
        <strain evidence="3">XF10</strain>
    </source>
</reference>
<evidence type="ECO:0000313" key="1">
    <source>
        <dbReference type="EMBL" id="BCE22132.1"/>
    </source>
</evidence>
<dbReference type="EMBL" id="AP023091">
    <property type="protein sequence ID" value="BCE22132.1"/>
    <property type="molecule type" value="Genomic_DNA"/>
</dbReference>
<organism evidence="1">
    <name type="scientific">Bradyrhizobium diazoefficiens</name>
    <dbReference type="NCBI Taxonomy" id="1355477"/>
    <lineage>
        <taxon>Bacteria</taxon>
        <taxon>Pseudomonadati</taxon>
        <taxon>Pseudomonadota</taxon>
        <taxon>Alphaproteobacteria</taxon>
        <taxon>Hyphomicrobiales</taxon>
        <taxon>Nitrobacteraceae</taxon>
        <taxon>Bradyrhizobium</taxon>
    </lineage>
</organism>
<sequence>MATTRQQTNTAFVRSLMEHSKYGALAQLFVLDALDKWSELVAKAEPAAVNTPLINGHAWVGVATEIQEKLKARMG</sequence>
<reference evidence="1" key="1">
    <citation type="submission" date="2020-05" db="EMBL/GenBank/DDBJ databases">
        <title>Complete genome sequence of Bradyrhizobium diazoefficiens XF1 isolated from soybean nodule.</title>
        <authorList>
            <person name="Noda R."/>
            <person name="Kakizaki K."/>
            <person name="Minamisawa K."/>
        </authorList>
    </citation>
    <scope>NUCLEOTIDE SEQUENCE</scope>
    <source>
        <strain evidence="1">XF1</strain>
    </source>
</reference>
<accession>A0A809X2X3</accession>
<dbReference type="AlphaFoldDB" id="A0A809X2X3"/>
<reference evidence="2" key="3">
    <citation type="submission" date="2020-05" db="EMBL/GenBank/DDBJ databases">
        <title>Complete genome sequence of Bradyrhizobium diazoefficiens XF4 isolated from soybean nodule.</title>
        <authorList>
            <person name="Noda R."/>
            <person name="Kakizaki K."/>
            <person name="Minamisawa K."/>
        </authorList>
    </citation>
    <scope>NUCLEOTIDE SEQUENCE</scope>
    <source>
        <strain evidence="2">XF4</strain>
    </source>
</reference>